<sequence>MYILPLHSLAWQLFSIVQVLFFIIKNSGMKCLLSHAGVYGQEP</sequence>
<dbReference type="AlphaFoldDB" id="G9EQG7"/>
<accession>G9EQG7</accession>
<keyword evidence="3" id="KW-1185">Reference proteome</keyword>
<protein>
    <submittedName>
        <fullName evidence="2">Uncharacterized protein</fullName>
    </submittedName>
</protein>
<evidence type="ECO:0000313" key="3">
    <source>
        <dbReference type="Proteomes" id="UP000002770"/>
    </source>
</evidence>
<dbReference type="HOGENOM" id="CLU_3235432_0_0_6"/>
<organism evidence="2 3">
    <name type="scientific">Legionella drancourtii LLAP12</name>
    <dbReference type="NCBI Taxonomy" id="658187"/>
    <lineage>
        <taxon>Bacteria</taxon>
        <taxon>Pseudomonadati</taxon>
        <taxon>Pseudomonadota</taxon>
        <taxon>Gammaproteobacteria</taxon>
        <taxon>Legionellales</taxon>
        <taxon>Legionellaceae</taxon>
        <taxon>Legionella</taxon>
    </lineage>
</organism>
<keyword evidence="1" id="KW-0812">Transmembrane</keyword>
<proteinExistence type="predicted"/>
<feature type="transmembrane region" description="Helical" evidence="1">
    <location>
        <begin position="6"/>
        <end position="24"/>
    </location>
</feature>
<keyword evidence="1" id="KW-1133">Transmembrane helix</keyword>
<dbReference type="Proteomes" id="UP000002770">
    <property type="component" value="Unassembled WGS sequence"/>
</dbReference>
<gene>
    <name evidence="2" type="ORF">LDG_7514</name>
</gene>
<dbReference type="InParanoid" id="G9EQG7"/>
<dbReference type="STRING" id="658187.LDG_7514"/>
<keyword evidence="1" id="KW-0472">Membrane</keyword>
<reference evidence="2 3" key="1">
    <citation type="journal article" date="2011" name="BMC Genomics">
        <title>Insight into cross-talk between intra-amoebal pathogens.</title>
        <authorList>
            <person name="Gimenez G."/>
            <person name="Bertelli C."/>
            <person name="Moliner C."/>
            <person name="Robert C."/>
            <person name="Raoult D."/>
            <person name="Fournier P.E."/>
            <person name="Greub G."/>
        </authorList>
    </citation>
    <scope>NUCLEOTIDE SEQUENCE [LARGE SCALE GENOMIC DNA]</scope>
    <source>
        <strain evidence="2 3">LLAP12</strain>
    </source>
</reference>
<name>G9EQG7_9GAMM</name>
<evidence type="ECO:0000256" key="1">
    <source>
        <dbReference type="SAM" id="Phobius"/>
    </source>
</evidence>
<evidence type="ECO:0000313" key="2">
    <source>
        <dbReference type="EMBL" id="EHL30562.1"/>
    </source>
</evidence>
<dbReference type="EMBL" id="JH413829">
    <property type="protein sequence ID" value="EHL30562.1"/>
    <property type="molecule type" value="Genomic_DNA"/>
</dbReference>